<feature type="compositionally biased region" description="Basic and acidic residues" evidence="2">
    <location>
        <begin position="1305"/>
        <end position="1331"/>
    </location>
</feature>
<name>A0A081NMU5_9GAMM</name>
<dbReference type="GO" id="GO:0005737">
    <property type="term" value="C:cytoplasm"/>
    <property type="evidence" value="ECO:0007669"/>
    <property type="project" value="TreeGrafter"/>
</dbReference>
<keyword evidence="4" id="KW-1185">Reference proteome</keyword>
<feature type="coiled-coil region" evidence="1">
    <location>
        <begin position="1043"/>
        <end position="1169"/>
    </location>
</feature>
<feature type="region of interest" description="Disordered" evidence="2">
    <location>
        <begin position="1"/>
        <end position="32"/>
    </location>
</feature>
<feature type="region of interest" description="Disordered" evidence="2">
    <location>
        <begin position="253"/>
        <end position="274"/>
    </location>
</feature>
<feature type="region of interest" description="Disordered" evidence="2">
    <location>
        <begin position="721"/>
        <end position="749"/>
    </location>
</feature>
<feature type="coiled-coil region" evidence="1">
    <location>
        <begin position="3069"/>
        <end position="3096"/>
    </location>
</feature>
<evidence type="ECO:0000313" key="4">
    <source>
        <dbReference type="Proteomes" id="UP000028073"/>
    </source>
</evidence>
<dbReference type="Proteomes" id="UP000028073">
    <property type="component" value="Unassembled WGS sequence"/>
</dbReference>
<feature type="region of interest" description="Disordered" evidence="2">
    <location>
        <begin position="919"/>
        <end position="948"/>
    </location>
</feature>
<reference evidence="3 4" key="1">
    <citation type="submission" date="2014-06" db="EMBL/GenBank/DDBJ databases">
        <title>Whole Genome Sequences of Three Symbiotic Endozoicomonas Bacteria.</title>
        <authorList>
            <person name="Neave M.J."/>
            <person name="Apprill A."/>
            <person name="Voolstra C.R."/>
        </authorList>
    </citation>
    <scope>NUCLEOTIDE SEQUENCE [LARGE SCALE GENOMIC DNA]</scope>
    <source>
        <strain evidence="3 4">DSM 25634</strain>
    </source>
</reference>
<evidence type="ECO:0000256" key="1">
    <source>
        <dbReference type="SAM" id="Coils"/>
    </source>
</evidence>
<feature type="coiled-coil region" evidence="1">
    <location>
        <begin position="1198"/>
        <end position="1225"/>
    </location>
</feature>
<protein>
    <submittedName>
        <fullName evidence="3">Uncharacterized protein</fullName>
    </submittedName>
</protein>
<dbReference type="PANTHER" id="PTHR45615:SF40">
    <property type="entry name" value="MYOSIN HEAVY CHAIN, NON-MUSCLE"/>
    <property type="match status" value="1"/>
</dbReference>
<gene>
    <name evidence="3" type="ORF">GZ78_07845</name>
</gene>
<comment type="caution">
    <text evidence="3">The sequence shown here is derived from an EMBL/GenBank/DDBJ whole genome shotgun (WGS) entry which is preliminary data.</text>
</comment>
<dbReference type="STRING" id="1137799.GZ78_07845"/>
<feature type="region of interest" description="Disordered" evidence="2">
    <location>
        <begin position="1583"/>
        <end position="1619"/>
    </location>
</feature>
<dbReference type="PANTHER" id="PTHR45615">
    <property type="entry name" value="MYOSIN HEAVY CHAIN, NON-MUSCLE"/>
    <property type="match status" value="1"/>
</dbReference>
<dbReference type="OrthoDB" id="6191953at2"/>
<dbReference type="GO" id="GO:0000146">
    <property type="term" value="F:microfilament motor activity"/>
    <property type="evidence" value="ECO:0007669"/>
    <property type="project" value="TreeGrafter"/>
</dbReference>
<dbReference type="EMBL" id="JOKH01000001">
    <property type="protein sequence ID" value="KEQ19768.1"/>
    <property type="molecule type" value="Genomic_DNA"/>
</dbReference>
<feature type="coiled-coil region" evidence="1">
    <location>
        <begin position="1375"/>
        <end position="1581"/>
    </location>
</feature>
<proteinExistence type="predicted"/>
<evidence type="ECO:0000256" key="2">
    <source>
        <dbReference type="SAM" id="MobiDB-lite"/>
    </source>
</evidence>
<dbReference type="GO" id="GO:0016460">
    <property type="term" value="C:myosin II complex"/>
    <property type="evidence" value="ECO:0007669"/>
    <property type="project" value="TreeGrafter"/>
</dbReference>
<accession>A0A081NMU5</accession>
<dbReference type="GO" id="GO:0051015">
    <property type="term" value="F:actin filament binding"/>
    <property type="evidence" value="ECO:0007669"/>
    <property type="project" value="TreeGrafter"/>
</dbReference>
<organism evidence="3 4">
    <name type="scientific">Endozoicomonas numazuensis</name>
    <dbReference type="NCBI Taxonomy" id="1137799"/>
    <lineage>
        <taxon>Bacteria</taxon>
        <taxon>Pseudomonadati</taxon>
        <taxon>Pseudomonadota</taxon>
        <taxon>Gammaproteobacteria</taxon>
        <taxon>Oceanospirillales</taxon>
        <taxon>Endozoicomonadaceae</taxon>
        <taxon>Endozoicomonas</taxon>
    </lineage>
</organism>
<feature type="region of interest" description="Disordered" evidence="2">
    <location>
        <begin position="1300"/>
        <end position="1331"/>
    </location>
</feature>
<sequence>MDRRSSGIGASHSHHLNITSVHGPLTSEEQRRNGVGSIQVPNQLLQGDRPITKPIGERDIVSVEVGAPSIPKPYSMTCRATAKPNSPVPEHTLFRLRESITPETIETASRKTRQEMAERVGKIHSQLGWRFKMPANSRQLESRLNGRDGHLMTMAMVRSMIHQIEMMETVVADDITASGQSKEAWKKGLLQRCKLEKMHREVLALAEFYCQFYSEPTRAGGNSPHPDRYDPIRELDELNRKGKLDLPPLVPTLAIPSPPEGPVLSPESLELSKNQQEVKKLRKEKKELGAELQQTRKQLTELMEAEEPLKQKEGEVPESFSERLDQLEKEQAELKDELLDKDRQLRQKQRKSINFNDSLSGVSGLAGTDTRLNELEALNRQLQAQKQVADLKESRDQWVVAHVDLTDKKRQVEKEAKKLEEQLNGIEEVHKQQIAQLQKFEEAQSRAISAEDELVALEGDYQGALAREKDLNKELSDTKKELREKVKALKKQQSEFKVKVRETARRDADRYKSELEVAKIERDTNKREKDTAEHQLSDASNEIISLKEQVQSLQLAHSNGLEESESHETEMRLIREELSKAEEKHRKERAALELEIEKARSSEKLVQTELRSKERELNELQSKLDNTERELKEKIASLEKDLRLKDEDISQRDQELVVERRKVNQLTVTSVRLEDEKGKVESSLEELLSELESARRATRSSKEEVTEYIRQLEEAENKAEKLKSKLEDAKSKEREAREHSAIADETLPKLRETSERYQRKLQLSQKEVARLEDLLTSKEDELAEAKIKENSLSSTILSKDERIHKLEEAEAQFRSEVEKANRRTQEKQDKVSELSLQVDEQTHTVEQLTFRIQKLTPEKELSDSKVLELEETIHRIEQERDEAKQNILEAERSLQRDSDAVEVEKAKWESQLKESKSRVSELESRLSNAEKKRDHFKSESDTHTRERNQVKKELQELQISVESLRSQHALEIERLTRERKEFKLEVETLQHKAEVSSADWEIEKAKIEEAKDQLFGDLKSQHDQLLETKQHLDQQLLESWEEVRKTKLELSQKDSTLEQKEQRIEFINKQLVSVQQELSHLHETTDLSSSELTAKVTQLNKEKSALELQLQREQMGWEVEKETLTSRATKAEEERHKFEEQLTSMRARLEESQAKAQQLDGQFSELTRNYGLLELEIKTVTKERDQTQTNLRIQGEELSLVRGSFEQAEIKLKNLERQLKDEQAGRSIEVTELNRQIGLAEADRDHFKTLSETAEEQRKILDEKVLGLEEQLRNSQIEARRLQGQVEDLNVKHERELQEALNRSSHLEKELTLQERKHQHEASGWEEEKQHLTSSHERIAVDLKGKLEQLQYLKDEVDSKVSLLELEGKKKDLEIQQKSEGLEQRKEEVSSLQTEVENLRAELKVLTDQARQAKTDHALALKEKELANQGLVESLEKEQRDRDQKKKKLEGDISSLESERNRLQSKLAELQTVSVENQTLSSTASELRRDLHRAQEELDKIRQKMKEVDLQSEEVLKAKATMQSLLEAEQFRVSSLTEEKKTLEAAVLDKEKALKIKSSELATANESLQRESDELKQLRLQVVSDNQSDSGNESDTATSTGLSRSESAGSTTFSELISPSSEETFDLTKSSKTEIMPKWTEIGPVVLEIKDENYESLEPGNFAIPGLTLRMRNAWFKVASEQEMMEKQLAVYHFTSLDDLPSKTNYRTRVKSLHEEFLKELDSVDDDYQKAIRPGATSEVPLTDDFKRQIEMIKVLTRGNILMLEKKQDEFQEQVAKLASSLEALKQKKPEAGPEDPEAIVDSELTNMATVLSKNPGDIGTEFYTHAVCAIVKSASERLNESWRKKVATIKEADEGHRALQQYEYSLQRLAPEHLPPRLRVSVPEQGRLFLSKLVEGRKAELESKLDEQLGGAHKELAGNTLEEQMLQDPEICDRLLTLVSSLQEGHEGISKLSGSTVQWMDYSYADASLVGLSEIRDEFGLPATPTMSNVLKTMQKELKRPGSSVLAIAIKQHKENYQTRKIRETRRKKLEQQCSTLLVEEGNLLPKQKLRGVTHDDYFRRQKHPHEAEIACFQSGSPVPLVEVSEHVQEQAGFKCSALAQNPNCLMNSFMNGFSKTAVHKTSMVTGDQYIELSEGARCRPSLVFFSKDGKHWNIQLDGRTWSLDPAFLHNHPNYEIPFQINAEGREKKRDWIPLKSASGQTVILVAQKTPTEQQCFMYELGSNDQLIPVPIRGENPRAELIKANLLSKACFLKAGSPLPARAHSSYPAEVIELESLTKTWLPNVSLQQLDGCYKEVVKEVDSKLLKPPFVCTPCDGRVRSLPVELPVLRKIAQEKSRKPKTGAHQETFHPEQFTGFTVNASFGHVSKAFLQAKRELLDESAHGVTETLEGQQKAFQEQVFKNLSVYSGCELQSSGLHGVPDPVTLKNNRRAVLSNFEKVIVNNRKHCVRTLQLKKALENGLVTYIRNATKDGLKGFSDGELLDHAIRNFERGLAPGGEDVDGFIKRMSQLMLVDIDLEQSSLIGQRLEALQHELEDLDFAAFEQVKEPHEYIRRCQEWNLNMALLASRQSNLNNRISSYENILLDTKNLALLSFERRHHIVLSPDQAEELAVTLEGVSQWAKGHEVAMMSHKGTGYGKSTLLLALTDHASAQLGPDTHRSVIVMAPKTNQAELDKGLREYYARKGQNYCRLNLEASFAQPCELTVAKLVEVENTLLGLPATTPVGSRKSLLEQGRVPVGASINDVQILMHLKQTLLDAERVMPDKQALLTKVDDCLDLLRNSMVFADEFDSAMVPHTEADLISVAQAVQTVIAGLGYDFEVEPRSINLKHSEFLFGCKARHLLSATLGTLYCAALASAASSVEEVRLKARTDPVTTNQRFWHFLSLAEPVFFNSSESEGRKKLLTDVLHKVGPEPQVILFDGAESGEDCKLKAHQMSKTLNQERLAMGGVQKSVIYYDHDKNLQMQYQDDPVYGQGATASTETVSKLRRNGGQSTDGYLSKEQSVGTDMPQGSATVGIFHGLVGQAGGEANENYLVQQLGRLTRDSKDLHKAQRVFMAVDLDAVKDIKGADKEKETFNQALQEMNESLQMKENLFPEGIDKAPSALKKVVEQTVSIPIQNSEEGARGYSASIPQVKEKLRALGTKEWAELGLSPEAFQELVMLKTRQWICKNAWLELVTVDIANREKSHHTLSCERELMQARTNSHLDKVYAQEHRWLNDEGVSLVDGLKVGAQGIPREAVPVVTNTLKAEVKGFLQSVERRVVQPGVDHEDLVEKADAKVMRERLIGYFSRLKREGIKLDGKDMVSETNQKLIAESMVSLKEAHSRIEALYTIVDKLGDRASGKESFKVIINKLEESMIRLRTSSGSEEAMRTEAIIESAYSSMMDAVMKIVVYPSTTDVDATEKKILAVVSQCVNFGPDLKLSLKSNGMGIDRMKRNGLKVPKDAITTKQSCDKFRWKKKGLKGQWNLIGCSKQAIMDCDLAPGHFSIKASYIPNKNALSALQQQSASLQGRQAELDHAVKLCRHPVKKEFKGCVEEVERALMQKFDAFAKEQERITRQEQQLMLKQSELRQSKLYKVLV</sequence>
<dbReference type="RefSeq" id="WP_034833811.1">
    <property type="nucleotide sequence ID" value="NZ_JOKH01000001.1"/>
</dbReference>
<evidence type="ECO:0000313" key="3">
    <source>
        <dbReference type="EMBL" id="KEQ19768.1"/>
    </source>
</evidence>
<dbReference type="GO" id="GO:0032982">
    <property type="term" value="C:myosin filament"/>
    <property type="evidence" value="ECO:0007669"/>
    <property type="project" value="TreeGrafter"/>
</dbReference>
<keyword evidence="1" id="KW-0175">Coiled coil</keyword>